<organism evidence="1 2">
    <name type="scientific">Halostagnicola larsenii XH-48</name>
    <dbReference type="NCBI Taxonomy" id="797299"/>
    <lineage>
        <taxon>Archaea</taxon>
        <taxon>Methanobacteriati</taxon>
        <taxon>Methanobacteriota</taxon>
        <taxon>Stenosarchaea group</taxon>
        <taxon>Halobacteria</taxon>
        <taxon>Halobacteriales</taxon>
        <taxon>Natrialbaceae</taxon>
        <taxon>Halostagnicola</taxon>
    </lineage>
</organism>
<keyword evidence="2" id="KW-1185">Reference proteome</keyword>
<dbReference type="EMBL" id="CP007059">
    <property type="protein sequence ID" value="AHG02432.1"/>
    <property type="molecule type" value="Genomic_DNA"/>
</dbReference>
<name>W0JYU4_9EURY</name>
<dbReference type="AlphaFoldDB" id="W0JYU4"/>
<dbReference type="eggNOG" id="arCOG06166">
    <property type="taxonomic scope" value="Archaea"/>
</dbReference>
<protein>
    <submittedName>
        <fullName evidence="1">Uncharacterized protein</fullName>
    </submittedName>
</protein>
<dbReference type="KEGG" id="hlr:HALLA_21235"/>
<evidence type="ECO:0000313" key="1">
    <source>
        <dbReference type="EMBL" id="AHG02432.1"/>
    </source>
</evidence>
<proteinExistence type="predicted"/>
<gene>
    <name evidence="1" type="ORF">HALLA_21235</name>
</gene>
<dbReference type="HOGENOM" id="CLU_3353847_0_0_2"/>
<evidence type="ECO:0000313" key="2">
    <source>
        <dbReference type="Proteomes" id="UP000019024"/>
    </source>
</evidence>
<keyword evidence="1" id="KW-0614">Plasmid</keyword>
<reference evidence="1 2" key="1">
    <citation type="submission" date="2014-01" db="EMBL/GenBank/DDBJ databases">
        <authorList>
            <consortium name="DOE Joint Genome Institute"/>
            <person name="Anderson I."/>
            <person name="Huntemann M."/>
            <person name="Han J."/>
            <person name="Chen A."/>
            <person name="Kyrpides N."/>
            <person name="Mavromatis K."/>
            <person name="Markowitz V."/>
            <person name="Palaniappan K."/>
            <person name="Ivanova N."/>
            <person name="Schaumberg A."/>
            <person name="Pati A."/>
            <person name="Liolios K."/>
            <person name="Nordberg H.P."/>
            <person name="Cantor M.N."/>
            <person name="Hua S.X."/>
            <person name="Woyke T."/>
        </authorList>
    </citation>
    <scope>NUCLEOTIDE SEQUENCE [LARGE SCALE GENOMIC DNA]</scope>
    <source>
        <strain evidence="1 2">XH-48</strain>
        <plasmid evidence="2">3</plasmid>
    </source>
</reference>
<geneLocation type="plasmid" evidence="2">
    <name>3</name>
</geneLocation>
<sequence length="36" mass="4310">MREHYAQFQSALAMLERMYDDLDLGVAYRETERAQT</sequence>
<dbReference type="Proteomes" id="UP000019024">
    <property type="component" value="Plasmid unnamed4"/>
</dbReference>
<accession>W0JYU4</accession>